<dbReference type="AlphaFoldDB" id="A0A561R1W2"/>
<comment type="caution">
    <text evidence="1">The sequence shown here is derived from an EMBL/GenBank/DDBJ whole genome shotgun (WGS) entry which is preliminary data.</text>
</comment>
<organism evidence="1 2">
    <name type="scientific">Neorhizobium alkalisoli</name>
    <dbReference type="NCBI Taxonomy" id="528178"/>
    <lineage>
        <taxon>Bacteria</taxon>
        <taxon>Pseudomonadati</taxon>
        <taxon>Pseudomonadota</taxon>
        <taxon>Alphaproteobacteria</taxon>
        <taxon>Hyphomicrobiales</taxon>
        <taxon>Rhizobiaceae</taxon>
        <taxon>Rhizobium/Agrobacterium group</taxon>
        <taxon>Neorhizobium</taxon>
    </lineage>
</organism>
<evidence type="ECO:0000313" key="1">
    <source>
        <dbReference type="EMBL" id="TWF56592.1"/>
    </source>
</evidence>
<sequence length="86" mass="9584">MELVKANWGKAVTIGATSISRYSAGMSETKGKISFKDLTAPAEGQSTDADYLAWKEAKIRKALKQAEDRSLMVPAEEVWKRFGFER</sequence>
<gene>
    <name evidence="1" type="ORF">FHW37_102227</name>
</gene>
<keyword evidence="2" id="KW-1185">Reference proteome</keyword>
<dbReference type="EMBL" id="VIWP01000002">
    <property type="protein sequence ID" value="TWF56592.1"/>
    <property type="molecule type" value="Genomic_DNA"/>
</dbReference>
<reference evidence="1 2" key="1">
    <citation type="submission" date="2019-06" db="EMBL/GenBank/DDBJ databases">
        <title>Sorghum-associated microbial communities from plants grown in Nebraska, USA.</title>
        <authorList>
            <person name="Schachtman D."/>
        </authorList>
    </citation>
    <scope>NUCLEOTIDE SEQUENCE [LARGE SCALE GENOMIC DNA]</scope>
    <source>
        <strain evidence="1 2">1225</strain>
    </source>
</reference>
<protein>
    <recommendedName>
        <fullName evidence="3">Addiction module component</fullName>
    </recommendedName>
</protein>
<name>A0A561R1W2_9HYPH</name>
<evidence type="ECO:0000313" key="2">
    <source>
        <dbReference type="Proteomes" id="UP000320653"/>
    </source>
</evidence>
<proteinExistence type="predicted"/>
<dbReference type="Proteomes" id="UP000320653">
    <property type="component" value="Unassembled WGS sequence"/>
</dbReference>
<accession>A0A561R1W2</accession>
<evidence type="ECO:0008006" key="3">
    <source>
        <dbReference type="Google" id="ProtNLM"/>
    </source>
</evidence>